<proteinExistence type="predicted"/>
<gene>
    <name evidence="1" type="ORF">RSPPHO_02792</name>
</gene>
<reference evidence="1 2" key="1">
    <citation type="submission" date="2012-02" db="EMBL/GenBank/DDBJ databases">
        <title>Shotgun genome sequence of Phaeospirillum photometricum DSM 122.</title>
        <authorList>
            <person name="Duquesne K."/>
            <person name="Sturgis J."/>
        </authorList>
    </citation>
    <scope>NUCLEOTIDE SEQUENCE [LARGE SCALE GENOMIC DNA]</scope>
    <source>
        <strain evidence="2">DSM122</strain>
    </source>
</reference>
<dbReference type="eggNOG" id="COG1463">
    <property type="taxonomic scope" value="Bacteria"/>
</dbReference>
<organism evidence="1 2">
    <name type="scientific">Pararhodospirillum photometricum DSM 122</name>
    <dbReference type="NCBI Taxonomy" id="1150469"/>
    <lineage>
        <taxon>Bacteria</taxon>
        <taxon>Pseudomonadati</taxon>
        <taxon>Pseudomonadota</taxon>
        <taxon>Alphaproteobacteria</taxon>
        <taxon>Rhodospirillales</taxon>
        <taxon>Rhodospirillaceae</taxon>
        <taxon>Pararhodospirillum</taxon>
    </lineage>
</organism>
<evidence type="ECO:0000313" key="1">
    <source>
        <dbReference type="EMBL" id="CCG09418.1"/>
    </source>
</evidence>
<dbReference type="KEGG" id="rpm:RSPPHO_02792"/>
<dbReference type="EMBL" id="HE663493">
    <property type="protein sequence ID" value="CCG09418.1"/>
    <property type="molecule type" value="Genomic_DNA"/>
</dbReference>
<dbReference type="PATRIC" id="fig|1150469.3.peg.3160"/>
<protein>
    <submittedName>
        <fullName evidence="1">Paraquat-inducible protein B</fullName>
    </submittedName>
</protein>
<sequence length="138" mass="15183">MAYDPKADPPELPTVKGDMQEITQQIQAVLRKVSKIPFDTLGEDAHVLMTTLNATVARLDTTLARTDKAVLPEVRDALRELRQTIEALRGATSPDAPLQQDLRQTLQGLGDAARALRTLADTVESQPESLLRGRRESN</sequence>
<evidence type="ECO:0000313" key="2">
    <source>
        <dbReference type="Proteomes" id="UP000033220"/>
    </source>
</evidence>
<dbReference type="AlphaFoldDB" id="H6SP93"/>
<keyword evidence="2" id="KW-1185">Reference proteome</keyword>
<dbReference type="Proteomes" id="UP000033220">
    <property type="component" value="Chromosome DSM 122"/>
</dbReference>
<accession>H6SP93</accession>
<dbReference type="HOGENOM" id="CLU_1853674_0_0_5"/>
<name>H6SP93_PARPM</name>
<dbReference type="STRING" id="1150469.RSPPHO_02792"/>